<name>A0AB39NWQ3_9ACTN</name>
<organism evidence="1">
    <name type="scientific">Streptomyces sp. R17</name>
    <dbReference type="NCBI Taxonomy" id="3238626"/>
    <lineage>
        <taxon>Bacteria</taxon>
        <taxon>Bacillati</taxon>
        <taxon>Actinomycetota</taxon>
        <taxon>Actinomycetes</taxon>
        <taxon>Kitasatosporales</taxon>
        <taxon>Streptomycetaceae</taxon>
        <taxon>Streptomyces</taxon>
    </lineage>
</organism>
<reference evidence="1" key="1">
    <citation type="submission" date="2024-07" db="EMBL/GenBank/DDBJ databases">
        <authorList>
            <person name="Yu S.T."/>
        </authorList>
    </citation>
    <scope>NUCLEOTIDE SEQUENCE</scope>
    <source>
        <strain evidence="1">R17</strain>
    </source>
</reference>
<accession>A0AB39NWQ3</accession>
<evidence type="ECO:0000313" key="1">
    <source>
        <dbReference type="EMBL" id="XDQ22494.1"/>
    </source>
</evidence>
<dbReference type="SUPFAM" id="SSF51197">
    <property type="entry name" value="Clavaminate synthase-like"/>
    <property type="match status" value="1"/>
</dbReference>
<dbReference type="EMBL" id="CP163433">
    <property type="protein sequence ID" value="XDQ22494.1"/>
    <property type="molecule type" value="Genomic_DNA"/>
</dbReference>
<dbReference type="RefSeq" id="WP_369153314.1">
    <property type="nucleotide sequence ID" value="NZ_CP163433.1"/>
</dbReference>
<protein>
    <submittedName>
        <fullName evidence="1">Uncharacterized protein</fullName>
    </submittedName>
</protein>
<gene>
    <name evidence="1" type="ORF">AB5J48_32095</name>
</gene>
<dbReference type="AlphaFoldDB" id="A0AB39NWQ3"/>
<sequence>MDTPWNAGSAIARARAVVSVGRAEEEVHLLRTALQTDPQRCAKQRELALLLAVLERWDEVQPLLHDELCTDADSMLWATEVLNAALEHCDFTLAEGFASLFAQLRWGASSDPAKRPAIPLTVPKLRHDIEQMYYLQGLGVLSSEYSQVIDAYQAVHDRLLTEGPDAQTPLDSDVNPRITDTYNRLLHVRHTPRVARALSRRWDPAAVEDQYLANAPGVVYVDDFLTEEALGELYQFCLESTVWFGNRYTHGRLGALMQDGFVCPLLMQIAEELQYALPRLIGNHYPLRQMWGFKCGPQVPADVTTHADFAAVNVNFWVTPDSANTDERSGGLVVHNVDAPLSWGFHAYNGRQDLIRSLLQRRQARSMTIPYRQNRAVIFNSDLFHASDVIRFRSGYENLRINVTMLYGDREEEAHHPQQPDSEVVGDRPAWRSAAFTRVKWRR</sequence>
<proteinExistence type="predicted"/>